<dbReference type="PROSITE" id="PS00107">
    <property type="entry name" value="PROTEIN_KINASE_ATP"/>
    <property type="match status" value="1"/>
</dbReference>
<evidence type="ECO:0000256" key="23">
    <source>
        <dbReference type="PROSITE-ProRule" id="PRU10141"/>
    </source>
</evidence>
<keyword evidence="9 19" id="KW-0067">ATP-binding</keyword>
<dbReference type="Gene3D" id="1.10.510.10">
    <property type="entry name" value="Transferase(Phosphotransferase) domain 1"/>
    <property type="match status" value="1"/>
</dbReference>
<keyword evidence="3 19" id="KW-0808">Transferase</keyword>
<dbReference type="SUPFAM" id="SSF48726">
    <property type="entry name" value="Immunoglobulin"/>
    <property type="match status" value="3"/>
</dbReference>
<keyword evidence="7 19" id="KW-0547">Nucleotide-binding</keyword>
<dbReference type="PIRSF" id="PIRSF000628">
    <property type="entry name" value="FGFR"/>
    <property type="match status" value="1"/>
</dbReference>
<keyword evidence="8 19" id="KW-0418">Kinase</keyword>
<feature type="disulfide bond" evidence="22">
    <location>
        <begin position="162"/>
        <end position="214"/>
    </location>
</feature>
<evidence type="ECO:0000256" key="17">
    <source>
        <dbReference type="ARBA" id="ARBA00051243"/>
    </source>
</evidence>
<dbReference type="InterPro" id="IPR013098">
    <property type="entry name" value="Ig_I-set"/>
</dbReference>
<dbReference type="PANTHER" id="PTHR24416:SF550">
    <property type="entry name" value="FIBROBLAST GROWTH FACTOR RECEPTOR HOMOLOG 1-RELATED"/>
    <property type="match status" value="1"/>
</dbReference>
<evidence type="ECO:0000256" key="20">
    <source>
        <dbReference type="PIRSR" id="PIRSR000628-1"/>
    </source>
</evidence>
<dbReference type="InterPro" id="IPR036179">
    <property type="entry name" value="Ig-like_dom_sf"/>
</dbReference>
<dbReference type="SMART" id="SM00219">
    <property type="entry name" value="TyrKc"/>
    <property type="match status" value="1"/>
</dbReference>
<dbReference type="Gene3D" id="2.60.40.10">
    <property type="entry name" value="Immunoglobulins"/>
    <property type="match status" value="3"/>
</dbReference>
<dbReference type="EC" id="2.7.10.1" evidence="19"/>
<feature type="compositionally biased region" description="Polar residues" evidence="24">
    <location>
        <begin position="789"/>
        <end position="807"/>
    </location>
</feature>
<organism evidence="28 29">
    <name type="scientific">Pocillopora meandrina</name>
    <dbReference type="NCBI Taxonomy" id="46732"/>
    <lineage>
        <taxon>Eukaryota</taxon>
        <taxon>Metazoa</taxon>
        <taxon>Cnidaria</taxon>
        <taxon>Anthozoa</taxon>
        <taxon>Hexacorallia</taxon>
        <taxon>Scleractinia</taxon>
        <taxon>Astrocoeniina</taxon>
        <taxon>Pocilloporidae</taxon>
        <taxon>Pocillopora</taxon>
    </lineage>
</organism>
<dbReference type="InterPro" id="IPR008266">
    <property type="entry name" value="Tyr_kinase_AS"/>
</dbReference>
<evidence type="ECO:0000256" key="10">
    <source>
        <dbReference type="ARBA" id="ARBA00022989"/>
    </source>
</evidence>
<comment type="similarity">
    <text evidence="19">Belongs to the protein kinase superfamily. Tyr protein kinase family. Fibroblast growth factor receptor subfamily.</text>
</comment>
<keyword evidence="4 25" id="KW-0812">Transmembrane</keyword>
<evidence type="ECO:0000256" key="14">
    <source>
        <dbReference type="ARBA" id="ARBA00023170"/>
    </source>
</evidence>
<feature type="binding site" evidence="21">
    <location>
        <begin position="506"/>
        <end position="512"/>
    </location>
    <ligand>
        <name>ATP</name>
        <dbReference type="ChEBI" id="CHEBI:30616"/>
    </ligand>
</feature>
<dbReference type="SMART" id="SM00409">
    <property type="entry name" value="IG"/>
    <property type="match status" value="3"/>
</dbReference>
<name>A0AAU9WQY4_9CNID</name>
<dbReference type="Pfam" id="PF13927">
    <property type="entry name" value="Ig_3"/>
    <property type="match status" value="2"/>
</dbReference>
<dbReference type="CDD" id="cd00096">
    <property type="entry name" value="Ig"/>
    <property type="match status" value="1"/>
</dbReference>
<reference evidence="28 29" key="1">
    <citation type="submission" date="2022-05" db="EMBL/GenBank/DDBJ databases">
        <authorList>
            <consortium name="Genoscope - CEA"/>
            <person name="William W."/>
        </authorList>
    </citation>
    <scope>NUCLEOTIDE SEQUENCE [LARGE SCALE GENOMIC DNA]</scope>
</reference>
<keyword evidence="5" id="KW-0732">Signal</keyword>
<evidence type="ECO:0000256" key="2">
    <source>
        <dbReference type="ARBA" id="ARBA00022553"/>
    </source>
</evidence>
<evidence type="ECO:0000256" key="5">
    <source>
        <dbReference type="ARBA" id="ARBA00022729"/>
    </source>
</evidence>
<evidence type="ECO:0000256" key="13">
    <source>
        <dbReference type="ARBA" id="ARBA00023157"/>
    </source>
</evidence>
<evidence type="ECO:0000256" key="4">
    <source>
        <dbReference type="ARBA" id="ARBA00022692"/>
    </source>
</evidence>
<comment type="caution">
    <text evidence="28">The sequence shown here is derived from an EMBL/GenBank/DDBJ whole genome shotgun (WGS) entry which is preliminary data.</text>
</comment>
<dbReference type="PROSITE" id="PS50011">
    <property type="entry name" value="PROTEIN_KINASE_DOM"/>
    <property type="match status" value="1"/>
</dbReference>
<evidence type="ECO:0000256" key="7">
    <source>
        <dbReference type="ARBA" id="ARBA00022741"/>
    </source>
</evidence>
<comment type="function">
    <text evidence="18">Receptor for basic fibroblast growth factor.</text>
</comment>
<keyword evidence="12 19" id="KW-0829">Tyrosine-protein kinase</keyword>
<dbReference type="InterPro" id="IPR003598">
    <property type="entry name" value="Ig_sub2"/>
</dbReference>
<evidence type="ECO:0000256" key="8">
    <source>
        <dbReference type="ARBA" id="ARBA00022777"/>
    </source>
</evidence>
<dbReference type="InterPro" id="IPR003599">
    <property type="entry name" value="Ig_sub"/>
</dbReference>
<evidence type="ECO:0000259" key="26">
    <source>
        <dbReference type="PROSITE" id="PS50011"/>
    </source>
</evidence>
<dbReference type="InterPro" id="IPR000719">
    <property type="entry name" value="Prot_kinase_dom"/>
</dbReference>
<dbReference type="InterPro" id="IPR050122">
    <property type="entry name" value="RTK"/>
</dbReference>
<dbReference type="EMBL" id="CALNXJ010000019">
    <property type="protein sequence ID" value="CAH3122989.1"/>
    <property type="molecule type" value="Genomic_DNA"/>
</dbReference>
<evidence type="ECO:0000256" key="9">
    <source>
        <dbReference type="ARBA" id="ARBA00022840"/>
    </source>
</evidence>
<evidence type="ECO:0000256" key="19">
    <source>
        <dbReference type="PIRNR" id="PIRNR000628"/>
    </source>
</evidence>
<keyword evidence="2" id="KW-0597">Phosphoprotein</keyword>
<feature type="domain" description="Protein kinase" evidence="26">
    <location>
        <begin position="500"/>
        <end position="769"/>
    </location>
</feature>
<proteinExistence type="inferred from homology"/>
<feature type="region of interest" description="Disordered" evidence="24">
    <location>
        <begin position="788"/>
        <end position="892"/>
    </location>
</feature>
<dbReference type="Pfam" id="PF07679">
    <property type="entry name" value="I-set"/>
    <property type="match status" value="1"/>
</dbReference>
<comment type="catalytic activity">
    <reaction evidence="17 19">
        <text>L-tyrosyl-[protein] + ATP = O-phospho-L-tyrosyl-[protein] + ADP + H(+)</text>
        <dbReference type="Rhea" id="RHEA:10596"/>
        <dbReference type="Rhea" id="RHEA-COMP:10136"/>
        <dbReference type="Rhea" id="RHEA-COMP:20101"/>
        <dbReference type="ChEBI" id="CHEBI:15378"/>
        <dbReference type="ChEBI" id="CHEBI:30616"/>
        <dbReference type="ChEBI" id="CHEBI:46858"/>
        <dbReference type="ChEBI" id="CHEBI:61978"/>
        <dbReference type="ChEBI" id="CHEBI:456216"/>
        <dbReference type="EC" id="2.7.10.1"/>
    </reaction>
</comment>
<evidence type="ECO:0000256" key="6">
    <source>
        <dbReference type="ARBA" id="ARBA00022737"/>
    </source>
</evidence>
<dbReference type="PANTHER" id="PTHR24416">
    <property type="entry name" value="TYROSINE-PROTEIN KINASE RECEPTOR"/>
    <property type="match status" value="1"/>
</dbReference>
<dbReference type="InterPro" id="IPR017441">
    <property type="entry name" value="Protein_kinase_ATP_BS"/>
</dbReference>
<keyword evidence="16" id="KW-0393">Immunoglobulin domain</keyword>
<feature type="active site" description="Proton acceptor" evidence="20">
    <location>
        <position position="634"/>
    </location>
</feature>
<dbReference type="FunFam" id="1.10.510.10:FF:000007">
    <property type="entry name" value="Fibroblast growth factor receptor"/>
    <property type="match status" value="1"/>
</dbReference>
<dbReference type="InterPro" id="IPR013783">
    <property type="entry name" value="Ig-like_fold"/>
</dbReference>
<dbReference type="FunFam" id="2.60.40.10:FF:000032">
    <property type="entry name" value="palladin isoform X1"/>
    <property type="match status" value="1"/>
</dbReference>
<keyword evidence="15" id="KW-0325">Glycoprotein</keyword>
<dbReference type="FunFam" id="2.60.40.10:FF:000016">
    <property type="entry name" value="Fibroblast growth factor receptor"/>
    <property type="match status" value="1"/>
</dbReference>
<feature type="binding site" evidence="21">
    <location>
        <position position="588"/>
    </location>
    <ligand>
        <name>ATP</name>
        <dbReference type="ChEBI" id="CHEBI:30616"/>
    </ligand>
</feature>
<dbReference type="SMART" id="SM00408">
    <property type="entry name" value="IGc2"/>
    <property type="match status" value="3"/>
</dbReference>
<evidence type="ECO:0000256" key="15">
    <source>
        <dbReference type="ARBA" id="ARBA00023180"/>
    </source>
</evidence>
<evidence type="ECO:0000256" key="18">
    <source>
        <dbReference type="ARBA" id="ARBA00056965"/>
    </source>
</evidence>
<feature type="binding site" evidence="21">
    <location>
        <position position="652"/>
    </location>
    <ligand>
        <name>ATP</name>
        <dbReference type="ChEBI" id="CHEBI:30616"/>
    </ligand>
</feature>
<accession>A0AAU9WQY4</accession>
<evidence type="ECO:0000256" key="3">
    <source>
        <dbReference type="ARBA" id="ARBA00022679"/>
    </source>
</evidence>
<feature type="transmembrane region" description="Helical" evidence="25">
    <location>
        <begin position="397"/>
        <end position="419"/>
    </location>
</feature>
<dbReference type="PROSITE" id="PS50835">
    <property type="entry name" value="IG_LIKE"/>
    <property type="match status" value="3"/>
</dbReference>
<evidence type="ECO:0000259" key="27">
    <source>
        <dbReference type="PROSITE" id="PS50835"/>
    </source>
</evidence>
<dbReference type="AlphaFoldDB" id="A0AAU9WQY4"/>
<feature type="domain" description="Ig-like" evidence="27">
    <location>
        <begin position="239"/>
        <end position="351"/>
    </location>
</feature>
<keyword evidence="13 22" id="KW-1015">Disulfide bond</keyword>
<dbReference type="GO" id="GO:0005524">
    <property type="term" value="F:ATP binding"/>
    <property type="evidence" value="ECO:0007669"/>
    <property type="project" value="UniProtKB-UniRule"/>
</dbReference>
<evidence type="ECO:0000313" key="29">
    <source>
        <dbReference type="Proteomes" id="UP001159428"/>
    </source>
</evidence>
<dbReference type="GO" id="GO:0008284">
    <property type="term" value="P:positive regulation of cell population proliferation"/>
    <property type="evidence" value="ECO:0007669"/>
    <property type="project" value="InterPro"/>
</dbReference>
<keyword evidence="6" id="KW-0677">Repeat</keyword>
<dbReference type="InterPro" id="IPR007110">
    <property type="entry name" value="Ig-like_dom"/>
</dbReference>
<feature type="binding site" evidence="21">
    <location>
        <begin position="582"/>
        <end position="584"/>
    </location>
    <ligand>
        <name>ATP</name>
        <dbReference type="ChEBI" id="CHEBI:30616"/>
    </ligand>
</feature>
<dbReference type="Pfam" id="PF07714">
    <property type="entry name" value="PK_Tyr_Ser-Thr"/>
    <property type="match status" value="1"/>
</dbReference>
<dbReference type="InterPro" id="IPR001245">
    <property type="entry name" value="Ser-Thr/Tyr_kinase_cat_dom"/>
</dbReference>
<dbReference type="PROSITE" id="PS00109">
    <property type="entry name" value="PROTEIN_KINASE_TYR"/>
    <property type="match status" value="1"/>
</dbReference>
<evidence type="ECO:0000256" key="24">
    <source>
        <dbReference type="SAM" id="MobiDB-lite"/>
    </source>
</evidence>
<dbReference type="PRINTS" id="PR00109">
    <property type="entry name" value="TYRKINASE"/>
</dbReference>
<dbReference type="FunFam" id="3.30.200.20:FF:000593">
    <property type="entry name" value="Predicted protein"/>
    <property type="match status" value="1"/>
</dbReference>
<dbReference type="SUPFAM" id="SSF56112">
    <property type="entry name" value="Protein kinase-like (PK-like)"/>
    <property type="match status" value="1"/>
</dbReference>
<feature type="disulfide bond" evidence="22">
    <location>
        <begin position="50"/>
        <end position="103"/>
    </location>
</feature>
<evidence type="ECO:0000256" key="21">
    <source>
        <dbReference type="PIRSR" id="PIRSR000628-2"/>
    </source>
</evidence>
<feature type="domain" description="Ig-like" evidence="27">
    <location>
        <begin position="25"/>
        <end position="121"/>
    </location>
</feature>
<dbReference type="InterPro" id="IPR016248">
    <property type="entry name" value="FGF_rcpt_fam"/>
</dbReference>
<evidence type="ECO:0000256" key="25">
    <source>
        <dbReference type="SAM" id="Phobius"/>
    </source>
</evidence>
<feature type="compositionally biased region" description="Basic and acidic residues" evidence="24">
    <location>
        <begin position="841"/>
        <end position="878"/>
    </location>
</feature>
<evidence type="ECO:0000256" key="12">
    <source>
        <dbReference type="ARBA" id="ARBA00023137"/>
    </source>
</evidence>
<evidence type="ECO:0000256" key="11">
    <source>
        <dbReference type="ARBA" id="ARBA00023136"/>
    </source>
</evidence>
<dbReference type="InterPro" id="IPR011009">
    <property type="entry name" value="Kinase-like_dom_sf"/>
</dbReference>
<keyword evidence="10 25" id="KW-1133">Transmembrane helix</keyword>
<dbReference type="GO" id="GO:0005007">
    <property type="term" value="F:fibroblast growth factor receptor activity"/>
    <property type="evidence" value="ECO:0007669"/>
    <property type="project" value="InterPro"/>
</dbReference>
<evidence type="ECO:0000256" key="22">
    <source>
        <dbReference type="PIRSR" id="PIRSR000628-3"/>
    </source>
</evidence>
<evidence type="ECO:0000256" key="1">
    <source>
        <dbReference type="ARBA" id="ARBA00004167"/>
    </source>
</evidence>
<evidence type="ECO:0000256" key="16">
    <source>
        <dbReference type="ARBA" id="ARBA00023319"/>
    </source>
</evidence>
<dbReference type="InterPro" id="IPR020635">
    <property type="entry name" value="Tyr_kinase_cat_dom"/>
</dbReference>
<keyword evidence="29" id="KW-1185">Reference proteome</keyword>
<sequence length="892" mass="101097">MNVRFFSKRDGNNKSSDAADLVKVPIIRNKNGSEIKVIEVTSGKDIKLTCQIRTADQNSKLSYYWLRDNETLITSNHQRMRLKLYRYLKVKRAQKEDAGFYTCVAVNDCGKNRFTMQLFVGSPTMDPNKNTTGVAPKFTVKGNKMIRNLLAVPVGNSVKLDCSADGNPRPTVKWYKNGKLFKERKGGNKLYLSPWTTELSLKDLVPSDTGSYLCNVSNLYGWINHTYKVDVHERARAEPVVLPMENVTVYRGENASLTCKALSDSMPHFQWLRWFPTPFNNSTNGSIESPHYEIVNKEETDQHVIMPAGGKKFDFHGVKLTLVNVTKKDVGKYTCIVGNAVGYAVEHAFISVRDWPELTTSSRPNTINAVNITSFPPNRNVEAQIVKADLPQSKKNMYIIVFTISFMVLVCFALGFFVCHRKLKFYKSADYGMVSPDKPNELVVQFRTHAPSVGSSSSYGSTVPLLRQNSLRLRLGSNLTQVSEVEMPLDQKWEIDREQIVLLGLLGEGAFGKVMKAEALGLPNMPYRFEVAVKMLKEDATEHELADLVSEMEVMKTIGKHKNIINLIGACTQGGPLFVVVEYAPNGNLRQFLKDRRPTREYTTTLTLKDLVSFAYQIVRGMEYLSSKKCIHRDLAARNILVGEDNTMKIADFGLARDVHQIDYYRKTTDGRLPVKWMAIEALFDRVYTTQSDVWAFGILLWEIVTFGGSPYPGVPLENLFELLKSGHRMEKPLNCPDNIYEIMFKCWKDLPLHRPNFQELVQEFDAMLVSLSDKEYLDLDAVLMSPLEPQTPTSSEPNSTPRNSLGTDHYTDNDDRDTDNVFVDNPSDVWESRQNTPTALRRDSESMDTRKMNSVEQLDKKFAVQERAGDADEDKKQTRVVASRLPIQSDV</sequence>
<keyword evidence="14 19" id="KW-0675">Receptor</keyword>
<dbReference type="Gene3D" id="3.30.200.20">
    <property type="entry name" value="Phosphorylase Kinase, domain 1"/>
    <property type="match status" value="1"/>
</dbReference>
<dbReference type="FunFam" id="2.60.40.10:FF:000020">
    <property type="entry name" value="Fibroblast growth factor receptor"/>
    <property type="match status" value="1"/>
</dbReference>
<comment type="subcellular location">
    <subcellularLocation>
        <location evidence="1">Membrane</location>
        <topology evidence="1">Single-pass membrane protein</topology>
    </subcellularLocation>
</comment>
<dbReference type="Proteomes" id="UP001159428">
    <property type="component" value="Unassembled WGS sequence"/>
</dbReference>
<feature type="disulfide bond" evidence="22">
    <location>
        <begin position="259"/>
        <end position="335"/>
    </location>
</feature>
<keyword evidence="11 19" id="KW-0472">Membrane</keyword>
<protein>
    <recommendedName>
        <fullName evidence="19">Fibroblast growth factor receptor</fullName>
        <ecNumber evidence="19">2.7.10.1</ecNumber>
    </recommendedName>
</protein>
<feature type="domain" description="Ig-like" evidence="27">
    <location>
        <begin position="136"/>
        <end position="230"/>
    </location>
</feature>
<dbReference type="GO" id="GO:0043235">
    <property type="term" value="C:receptor complex"/>
    <property type="evidence" value="ECO:0007669"/>
    <property type="project" value="TreeGrafter"/>
</dbReference>
<feature type="binding site" evidence="21 23">
    <location>
        <position position="534"/>
    </location>
    <ligand>
        <name>ATP</name>
        <dbReference type="ChEBI" id="CHEBI:30616"/>
    </ligand>
</feature>
<dbReference type="GO" id="GO:0005886">
    <property type="term" value="C:plasma membrane"/>
    <property type="evidence" value="ECO:0007669"/>
    <property type="project" value="TreeGrafter"/>
</dbReference>
<feature type="binding site" evidence="21">
    <location>
        <position position="638"/>
    </location>
    <ligand>
        <name>ATP</name>
        <dbReference type="ChEBI" id="CHEBI:30616"/>
    </ligand>
</feature>
<gene>
    <name evidence="28" type="ORF">PMEA_00009411</name>
</gene>
<evidence type="ECO:0000313" key="28">
    <source>
        <dbReference type="EMBL" id="CAH3122989.1"/>
    </source>
</evidence>